<dbReference type="SUPFAM" id="SSF81321">
    <property type="entry name" value="Family A G protein-coupled receptor-like"/>
    <property type="match status" value="1"/>
</dbReference>
<organism evidence="11 12">
    <name type="scientific">Denticeps clupeoides</name>
    <name type="common">denticle herring</name>
    <dbReference type="NCBI Taxonomy" id="299321"/>
    <lineage>
        <taxon>Eukaryota</taxon>
        <taxon>Metazoa</taxon>
        <taxon>Chordata</taxon>
        <taxon>Craniata</taxon>
        <taxon>Vertebrata</taxon>
        <taxon>Euteleostomi</taxon>
        <taxon>Actinopterygii</taxon>
        <taxon>Neopterygii</taxon>
        <taxon>Teleostei</taxon>
        <taxon>Clupei</taxon>
        <taxon>Clupeiformes</taxon>
        <taxon>Denticipitoidei</taxon>
        <taxon>Denticipitidae</taxon>
        <taxon>Denticeps</taxon>
    </lineage>
</organism>
<comment type="similarity">
    <text evidence="8">Belongs to the G-protein coupled receptor 1 family.</text>
</comment>
<dbReference type="PROSITE" id="PS50262">
    <property type="entry name" value="G_PROTEIN_RECEP_F1_2"/>
    <property type="match status" value="1"/>
</dbReference>
<feature type="transmembrane region" description="Helical" evidence="9">
    <location>
        <begin position="94"/>
        <end position="112"/>
    </location>
</feature>
<accession>A0AAY4CL02</accession>
<evidence type="ECO:0000313" key="11">
    <source>
        <dbReference type="Ensembl" id="ENSDCDP00010033803.1"/>
    </source>
</evidence>
<feature type="transmembrane region" description="Helical" evidence="9">
    <location>
        <begin position="62"/>
        <end position="82"/>
    </location>
</feature>
<evidence type="ECO:0000256" key="8">
    <source>
        <dbReference type="RuleBase" id="RU000688"/>
    </source>
</evidence>
<dbReference type="GO" id="GO:0016020">
    <property type="term" value="C:membrane"/>
    <property type="evidence" value="ECO:0007669"/>
    <property type="project" value="UniProtKB-SubCell"/>
</dbReference>
<dbReference type="Pfam" id="PF00001">
    <property type="entry name" value="7tm_1"/>
    <property type="match status" value="1"/>
</dbReference>
<feature type="domain" description="G-protein coupled receptors family 1 profile" evidence="10">
    <location>
        <begin position="73"/>
        <end position="325"/>
    </location>
</feature>
<protein>
    <recommendedName>
        <fullName evidence="10">G-protein coupled receptors family 1 profile domain-containing protein</fullName>
    </recommendedName>
</protein>
<reference evidence="11" key="2">
    <citation type="submission" date="2025-08" db="UniProtKB">
        <authorList>
            <consortium name="Ensembl"/>
        </authorList>
    </citation>
    <scope>IDENTIFICATION</scope>
</reference>
<dbReference type="InterPro" id="IPR051893">
    <property type="entry name" value="HCARs"/>
</dbReference>
<keyword evidence="6 8" id="KW-0675">Receptor</keyword>
<evidence type="ECO:0000313" key="12">
    <source>
        <dbReference type="Proteomes" id="UP000694580"/>
    </source>
</evidence>
<dbReference type="PANTHER" id="PTHR46048">
    <property type="entry name" value="HYDROXYCARBOXYLIC ACID RECEPTOR 2"/>
    <property type="match status" value="1"/>
</dbReference>
<dbReference type="PRINTS" id="PR00237">
    <property type="entry name" value="GPCRRHODOPSN"/>
</dbReference>
<feature type="transmembrane region" description="Helical" evidence="9">
    <location>
        <begin position="224"/>
        <end position="242"/>
    </location>
</feature>
<comment type="subcellular location">
    <subcellularLocation>
        <location evidence="1">Membrane</location>
        <topology evidence="1">Multi-pass membrane protein</topology>
    </subcellularLocation>
</comment>
<proteinExistence type="inferred from homology"/>
<sequence>MYYNIVCISTHSKSGCTSGAWHISSSAIINRTHSGTATAMDNSTTVCCSFSAPMLDVALPPVLFTEFIVGLMGNFLALWMFIFQKQNWKPNSLYLTHLAVADSVVLFCLPFRADYYRRGKDWIYGDVPCRILLFMLAANRAAGIFFLTAITVDRYLKIVHPINRVNRMGLSYAMWVSCGLWMLILAMTVYLLTEQHFYYHNNRTQCESFNICMGFTPLNTWHNVFYVVQFFFPTMIVVYCTIRITLQLNNKTVDTQGKIRRAVYLVMTVAVIFIMCFFPSTISRIAVWILKTMYSECSYFQEANLAFYTSVCFTYFNSVLNPVVYYFSSPEFSGILQNHHLGRLPALASLYYLLFSLKPCELVTYKEGEHWCVDNGKENPN</sequence>
<evidence type="ECO:0000256" key="4">
    <source>
        <dbReference type="ARBA" id="ARBA00023040"/>
    </source>
</evidence>
<feature type="transmembrane region" description="Helical" evidence="9">
    <location>
        <begin position="132"/>
        <end position="152"/>
    </location>
</feature>
<dbReference type="CDD" id="cd15201">
    <property type="entry name" value="7tmA_HCAR1-3"/>
    <property type="match status" value="1"/>
</dbReference>
<dbReference type="InterPro" id="IPR000276">
    <property type="entry name" value="GPCR_Rhodpsn"/>
</dbReference>
<keyword evidence="5 9" id="KW-0472">Membrane</keyword>
<evidence type="ECO:0000256" key="1">
    <source>
        <dbReference type="ARBA" id="ARBA00004141"/>
    </source>
</evidence>
<reference evidence="11" key="3">
    <citation type="submission" date="2025-09" db="UniProtKB">
        <authorList>
            <consortium name="Ensembl"/>
        </authorList>
    </citation>
    <scope>IDENTIFICATION</scope>
</reference>
<dbReference type="Gene3D" id="1.20.1070.10">
    <property type="entry name" value="Rhodopsin 7-helix transmembrane proteins"/>
    <property type="match status" value="1"/>
</dbReference>
<keyword evidence="4 8" id="KW-0297">G-protein coupled receptor</keyword>
<evidence type="ECO:0000256" key="9">
    <source>
        <dbReference type="SAM" id="Phobius"/>
    </source>
</evidence>
<feature type="transmembrane region" description="Helical" evidence="9">
    <location>
        <begin position="263"/>
        <end position="290"/>
    </location>
</feature>
<dbReference type="GO" id="GO:0004930">
    <property type="term" value="F:G protein-coupled receptor activity"/>
    <property type="evidence" value="ECO:0007669"/>
    <property type="project" value="UniProtKB-KW"/>
</dbReference>
<keyword evidence="12" id="KW-1185">Reference proteome</keyword>
<feature type="transmembrane region" description="Helical" evidence="9">
    <location>
        <begin position="172"/>
        <end position="192"/>
    </location>
</feature>
<dbReference type="Proteomes" id="UP000694580">
    <property type="component" value="Chromosome 3"/>
</dbReference>
<evidence type="ECO:0000256" key="7">
    <source>
        <dbReference type="ARBA" id="ARBA00023224"/>
    </source>
</evidence>
<name>A0AAY4CL02_9TELE</name>
<keyword evidence="3 9" id="KW-1133">Transmembrane helix</keyword>
<dbReference type="Ensembl" id="ENSDCDT00010041824.1">
    <property type="protein sequence ID" value="ENSDCDP00010033803.1"/>
    <property type="gene ID" value="ENSDCDG00010021487.1"/>
</dbReference>
<dbReference type="PANTHER" id="PTHR46048:SF7">
    <property type="entry name" value="12-(S)-HYDROXY-5,8,10,14-EICOSATETRAENOIC ACID RECEPTOR"/>
    <property type="match status" value="1"/>
</dbReference>
<feature type="transmembrane region" description="Helical" evidence="9">
    <location>
        <begin position="305"/>
        <end position="327"/>
    </location>
</feature>
<dbReference type="AlphaFoldDB" id="A0AAY4CL02"/>
<dbReference type="InterPro" id="IPR017452">
    <property type="entry name" value="GPCR_Rhodpsn_7TM"/>
</dbReference>
<evidence type="ECO:0000256" key="2">
    <source>
        <dbReference type="ARBA" id="ARBA00022692"/>
    </source>
</evidence>
<evidence type="ECO:0000256" key="6">
    <source>
        <dbReference type="ARBA" id="ARBA00023170"/>
    </source>
</evidence>
<dbReference type="PROSITE" id="PS00237">
    <property type="entry name" value="G_PROTEIN_RECEP_F1_1"/>
    <property type="match status" value="1"/>
</dbReference>
<dbReference type="GeneTree" id="ENSGT01140000282516"/>
<keyword evidence="7 8" id="KW-0807">Transducer</keyword>
<keyword evidence="2 8" id="KW-0812">Transmembrane</keyword>
<reference evidence="11 12" key="1">
    <citation type="submission" date="2020-06" db="EMBL/GenBank/DDBJ databases">
        <authorList>
            <consortium name="Wellcome Sanger Institute Data Sharing"/>
        </authorList>
    </citation>
    <scope>NUCLEOTIDE SEQUENCE [LARGE SCALE GENOMIC DNA]</scope>
</reference>
<evidence type="ECO:0000259" key="10">
    <source>
        <dbReference type="PROSITE" id="PS50262"/>
    </source>
</evidence>
<evidence type="ECO:0000256" key="5">
    <source>
        <dbReference type="ARBA" id="ARBA00023136"/>
    </source>
</evidence>
<evidence type="ECO:0000256" key="3">
    <source>
        <dbReference type="ARBA" id="ARBA00022989"/>
    </source>
</evidence>